<evidence type="ECO:0000313" key="10">
    <source>
        <dbReference type="EMBL" id="CAB0151026.1"/>
    </source>
</evidence>
<organism evidence="10 11">
    <name type="scientific">Pseudidiomarina piscicola</name>
    <dbReference type="NCBI Taxonomy" id="2614830"/>
    <lineage>
        <taxon>Bacteria</taxon>
        <taxon>Pseudomonadati</taxon>
        <taxon>Pseudomonadota</taxon>
        <taxon>Gammaproteobacteria</taxon>
        <taxon>Alteromonadales</taxon>
        <taxon>Idiomarinaceae</taxon>
        <taxon>Pseudidiomarina</taxon>
    </lineage>
</organism>
<comment type="function">
    <text evidence="9">Functions in complex with FlhD as a master transcriptional regulator that regulates transcription of several flagellar and non-flagellar operons by binding to their promoter region.</text>
</comment>
<keyword evidence="3 9" id="KW-1005">Bacterial flagellum biogenesis</keyword>
<dbReference type="GO" id="GO:0046872">
    <property type="term" value="F:metal ion binding"/>
    <property type="evidence" value="ECO:0007669"/>
    <property type="project" value="UniProtKB-KW"/>
</dbReference>
<reference evidence="10 11" key="1">
    <citation type="submission" date="2020-02" db="EMBL/GenBank/DDBJ databases">
        <authorList>
            <person name="Rodrigo-Torres L."/>
            <person name="Arahal R. D."/>
            <person name="Lucena T."/>
        </authorList>
    </citation>
    <scope>NUCLEOTIDE SEQUENCE [LARGE SCALE GENOMIC DNA]</scope>
    <source>
        <strain evidence="10 11">CECT 9734</strain>
    </source>
</reference>
<dbReference type="GO" id="GO:0044781">
    <property type="term" value="P:bacterial-type flagellum organization"/>
    <property type="evidence" value="ECO:0007669"/>
    <property type="project" value="UniProtKB-KW"/>
</dbReference>
<dbReference type="RefSeq" id="WP_173920433.1">
    <property type="nucleotide sequence ID" value="NZ_CADCXY010000003.1"/>
</dbReference>
<keyword evidence="7 9" id="KW-0010">Activator</keyword>
<dbReference type="PIRSF" id="PIRSF003159">
    <property type="entry name" value="FlhC"/>
    <property type="match status" value="1"/>
</dbReference>
<dbReference type="GO" id="GO:0045893">
    <property type="term" value="P:positive regulation of DNA-templated transcription"/>
    <property type="evidence" value="ECO:0007669"/>
    <property type="project" value="InterPro"/>
</dbReference>
<keyword evidence="6 9" id="KW-0238">DNA-binding</keyword>
<evidence type="ECO:0000256" key="4">
    <source>
        <dbReference type="ARBA" id="ARBA00022833"/>
    </source>
</evidence>
<evidence type="ECO:0000256" key="2">
    <source>
        <dbReference type="ARBA" id="ARBA00022723"/>
    </source>
</evidence>
<comment type="similarity">
    <text evidence="9">Belongs to the FlhC family.</text>
</comment>
<evidence type="ECO:0000313" key="11">
    <source>
        <dbReference type="Proteomes" id="UP000481517"/>
    </source>
</evidence>
<keyword evidence="1 9" id="KW-0963">Cytoplasm</keyword>
<dbReference type="GO" id="GO:0003677">
    <property type="term" value="F:DNA binding"/>
    <property type="evidence" value="ECO:0007669"/>
    <property type="project" value="UniProtKB-KW"/>
</dbReference>
<evidence type="ECO:0000256" key="3">
    <source>
        <dbReference type="ARBA" id="ARBA00022795"/>
    </source>
</evidence>
<proteinExistence type="inferred from homology"/>
<protein>
    <recommendedName>
        <fullName evidence="9">Flagellar transcriptional regulator FlhC</fullName>
    </recommendedName>
</protein>
<dbReference type="SUPFAM" id="SSF160930">
    <property type="entry name" value="FlhC-like"/>
    <property type="match status" value="1"/>
</dbReference>
<comment type="subcellular location">
    <subcellularLocation>
        <location evidence="9">Cytoplasm</location>
    </subcellularLocation>
</comment>
<dbReference type="GO" id="GO:1902208">
    <property type="term" value="P:regulation of bacterial-type flagellum assembly"/>
    <property type="evidence" value="ECO:0007669"/>
    <property type="project" value="InterPro"/>
</dbReference>
<keyword evidence="10" id="KW-0282">Flagellum</keyword>
<name>A0A6S6WP85_9GAMM</name>
<gene>
    <name evidence="10" type="primary">flhC</name>
    <name evidence="10" type="ORF">PSI9734_01444</name>
</gene>
<dbReference type="AlphaFoldDB" id="A0A6S6WP85"/>
<evidence type="ECO:0000256" key="7">
    <source>
        <dbReference type="ARBA" id="ARBA00023159"/>
    </source>
</evidence>
<sequence length="187" mass="21256">MSRLDLLSEYQQVQTAIELIELGARVQTLEDVTEINRCRLVRLYKEVRGEAPAKGQLPYSTDWYATWKPNYHSTLFLSFFNRIKNLPDITYSRALASAYKLYSEQVLMIEDEDDGVVLSFTRAWMLTRFIESKQLELCTCSNCQLPFVVLSYSLNDQFVCGLCAPPSRAGVPLKRPTAATPTLATTP</sequence>
<dbReference type="InterPro" id="IPR007944">
    <property type="entry name" value="FlhC"/>
</dbReference>
<keyword evidence="10" id="KW-0966">Cell projection</keyword>
<evidence type="ECO:0000256" key="6">
    <source>
        <dbReference type="ARBA" id="ARBA00023125"/>
    </source>
</evidence>
<dbReference type="Proteomes" id="UP000481517">
    <property type="component" value="Unassembled WGS sequence"/>
</dbReference>
<evidence type="ECO:0000256" key="5">
    <source>
        <dbReference type="ARBA" id="ARBA00023015"/>
    </source>
</evidence>
<evidence type="ECO:0000256" key="9">
    <source>
        <dbReference type="PIRNR" id="PIRNR003159"/>
    </source>
</evidence>
<keyword evidence="8 9" id="KW-0804">Transcription</keyword>
<dbReference type="GO" id="GO:0005737">
    <property type="term" value="C:cytoplasm"/>
    <property type="evidence" value="ECO:0007669"/>
    <property type="project" value="UniProtKB-SubCell"/>
</dbReference>
<keyword evidence="10" id="KW-0969">Cilium</keyword>
<keyword evidence="11" id="KW-1185">Reference proteome</keyword>
<dbReference type="Pfam" id="PF05280">
    <property type="entry name" value="FlhC"/>
    <property type="match status" value="1"/>
</dbReference>
<evidence type="ECO:0000256" key="1">
    <source>
        <dbReference type="ARBA" id="ARBA00022490"/>
    </source>
</evidence>
<evidence type="ECO:0000256" key="8">
    <source>
        <dbReference type="ARBA" id="ARBA00023163"/>
    </source>
</evidence>
<keyword evidence="4" id="KW-0862">Zinc</keyword>
<keyword evidence="5 9" id="KW-0805">Transcription regulation</keyword>
<keyword evidence="2" id="KW-0479">Metal-binding</keyword>
<dbReference type="EMBL" id="CADCXY010000003">
    <property type="protein sequence ID" value="CAB0151026.1"/>
    <property type="molecule type" value="Genomic_DNA"/>
</dbReference>
<accession>A0A6S6WP85</accession>